<feature type="domain" description="Methyltransferase" evidence="1">
    <location>
        <begin position="43"/>
        <end position="144"/>
    </location>
</feature>
<dbReference type="InterPro" id="IPR029063">
    <property type="entry name" value="SAM-dependent_MTases_sf"/>
</dbReference>
<dbReference type="Gene3D" id="3.40.50.150">
    <property type="entry name" value="Vaccinia Virus protein VP39"/>
    <property type="match status" value="1"/>
</dbReference>
<dbReference type="AlphaFoldDB" id="A0A5D4R875"/>
<comment type="caution">
    <text evidence="2">The sequence shown here is derived from an EMBL/GenBank/DDBJ whole genome shotgun (WGS) entry which is preliminary data.</text>
</comment>
<dbReference type="SUPFAM" id="SSF53335">
    <property type="entry name" value="S-adenosyl-L-methionine-dependent methyltransferases"/>
    <property type="match status" value="1"/>
</dbReference>
<proteinExistence type="predicted"/>
<accession>A0A5D4R875</accession>
<dbReference type="CDD" id="cd02440">
    <property type="entry name" value="AdoMet_MTases"/>
    <property type="match status" value="1"/>
</dbReference>
<evidence type="ECO:0000259" key="1">
    <source>
        <dbReference type="Pfam" id="PF13649"/>
    </source>
</evidence>
<evidence type="ECO:0000313" key="3">
    <source>
        <dbReference type="Proteomes" id="UP000322139"/>
    </source>
</evidence>
<dbReference type="InterPro" id="IPR041698">
    <property type="entry name" value="Methyltransf_25"/>
</dbReference>
<name>A0A5D4R875_9BACI</name>
<keyword evidence="2" id="KW-0808">Transferase</keyword>
<dbReference type="EMBL" id="VTER01000006">
    <property type="protein sequence ID" value="TYS47643.1"/>
    <property type="molecule type" value="Genomic_DNA"/>
</dbReference>
<gene>
    <name evidence="2" type="ORF">FZD51_11910</name>
</gene>
<protein>
    <submittedName>
        <fullName evidence="2">Methyltransferase domain-containing protein</fullName>
    </submittedName>
</protein>
<dbReference type="RefSeq" id="WP_148974975.1">
    <property type="nucleotide sequence ID" value="NZ_VTER01000006.1"/>
</dbReference>
<dbReference type="Pfam" id="PF13649">
    <property type="entry name" value="Methyltransf_25"/>
    <property type="match status" value="1"/>
</dbReference>
<dbReference type="GO" id="GO:0008168">
    <property type="term" value="F:methyltransferase activity"/>
    <property type="evidence" value="ECO:0007669"/>
    <property type="project" value="UniProtKB-KW"/>
</dbReference>
<sequence length="190" mass="21512">MKGPVFLQQYLKHPRKVGALLPSSGYLAEKMVSDPAFGNARLIVEYGPGTGVFTKKILEKRNSEATVLLIENNLEFYSLLKEKYQNEDNVIIVNGSAEKIDFYIESRGLGKIDFVISGLPFASLPEPVSHAILNNTRRLLKPGGRFITFQYTMLKKAYIEQFFKNIDIKREYRNVPPAYVLSCSNDKLEG</sequence>
<reference evidence="2 3" key="1">
    <citation type="submission" date="2019-08" db="EMBL/GenBank/DDBJ databases">
        <title>Bacillus genomes from the desert of Cuatro Cienegas, Coahuila.</title>
        <authorList>
            <person name="Olmedo-Alvarez G."/>
        </authorList>
    </citation>
    <scope>NUCLEOTIDE SEQUENCE [LARGE SCALE GENOMIC DNA]</scope>
    <source>
        <strain evidence="2 3">CH446_14T</strain>
    </source>
</reference>
<dbReference type="Proteomes" id="UP000322139">
    <property type="component" value="Unassembled WGS sequence"/>
</dbReference>
<evidence type="ECO:0000313" key="2">
    <source>
        <dbReference type="EMBL" id="TYS47643.1"/>
    </source>
</evidence>
<keyword evidence="2" id="KW-0489">Methyltransferase</keyword>
<dbReference type="GO" id="GO:0032259">
    <property type="term" value="P:methylation"/>
    <property type="evidence" value="ECO:0007669"/>
    <property type="project" value="UniProtKB-KW"/>
</dbReference>
<organism evidence="2 3">
    <name type="scientific">Bacillus infantis</name>
    <dbReference type="NCBI Taxonomy" id="324767"/>
    <lineage>
        <taxon>Bacteria</taxon>
        <taxon>Bacillati</taxon>
        <taxon>Bacillota</taxon>
        <taxon>Bacilli</taxon>
        <taxon>Bacillales</taxon>
        <taxon>Bacillaceae</taxon>
        <taxon>Bacillus</taxon>
    </lineage>
</organism>